<reference evidence="3" key="1">
    <citation type="submission" date="2021-03" db="EMBL/GenBank/DDBJ databases">
        <title>Draft genome sequence of rust myrtle Austropuccinia psidii MF-1, a brazilian biotype.</title>
        <authorList>
            <person name="Quecine M.C."/>
            <person name="Pachon D.M.R."/>
            <person name="Bonatelli M.L."/>
            <person name="Correr F.H."/>
            <person name="Franceschini L.M."/>
            <person name="Leite T.F."/>
            <person name="Margarido G.R.A."/>
            <person name="Almeida C.A."/>
            <person name="Ferrarezi J.A."/>
            <person name="Labate C.A."/>
        </authorList>
    </citation>
    <scope>NUCLEOTIDE SEQUENCE</scope>
    <source>
        <strain evidence="3">MF-1</strain>
    </source>
</reference>
<proteinExistence type="predicted"/>
<sequence>MESKQAVQTPGGKGSQDNGESSHYPSYRRKSEPERAYSDSFRLTRSIPTQLSSAFQEKTRVEGQAQDFLQPKAESVRPNYTEAVGLRERTIQEPDVVLNTSNRIRSPNTRHHTPSQMEHSFVTPESSINSNALWLQMSQYTEQTQERFAKLQENNVRLEELTSSQRKIVKTLQEGYAKLRKASKENKRRLNQVLEEQNHFKRDRVFLDQDIEKLFNFGQSIKPQPQGNFLDNPYHQEDIKPDSLLENKARPLSQYQDGDNMTYS</sequence>
<feature type="region of interest" description="Disordered" evidence="2">
    <location>
        <begin position="222"/>
        <end position="264"/>
    </location>
</feature>
<evidence type="ECO:0000313" key="3">
    <source>
        <dbReference type="EMBL" id="MBW0462477.1"/>
    </source>
</evidence>
<feature type="coiled-coil region" evidence="1">
    <location>
        <begin position="141"/>
        <end position="196"/>
    </location>
</feature>
<feature type="compositionally biased region" description="Basic and acidic residues" evidence="2">
    <location>
        <begin position="234"/>
        <end position="249"/>
    </location>
</feature>
<keyword evidence="4" id="KW-1185">Reference proteome</keyword>
<feature type="compositionally biased region" description="Polar residues" evidence="2">
    <location>
        <begin position="253"/>
        <end position="264"/>
    </location>
</feature>
<evidence type="ECO:0000256" key="1">
    <source>
        <dbReference type="SAM" id="Coils"/>
    </source>
</evidence>
<name>A0A9Q3GDR3_9BASI</name>
<dbReference type="EMBL" id="AVOT02000358">
    <property type="protein sequence ID" value="MBW0462477.1"/>
    <property type="molecule type" value="Genomic_DNA"/>
</dbReference>
<dbReference type="AlphaFoldDB" id="A0A9Q3GDR3"/>
<gene>
    <name evidence="3" type="ORF">O181_002192</name>
</gene>
<feature type="region of interest" description="Disordered" evidence="2">
    <location>
        <begin position="1"/>
        <end position="45"/>
    </location>
</feature>
<organism evidence="3 4">
    <name type="scientific">Austropuccinia psidii MF-1</name>
    <dbReference type="NCBI Taxonomy" id="1389203"/>
    <lineage>
        <taxon>Eukaryota</taxon>
        <taxon>Fungi</taxon>
        <taxon>Dikarya</taxon>
        <taxon>Basidiomycota</taxon>
        <taxon>Pucciniomycotina</taxon>
        <taxon>Pucciniomycetes</taxon>
        <taxon>Pucciniales</taxon>
        <taxon>Sphaerophragmiaceae</taxon>
        <taxon>Austropuccinia</taxon>
    </lineage>
</organism>
<accession>A0A9Q3GDR3</accession>
<protein>
    <submittedName>
        <fullName evidence="3">Uncharacterized protein</fullName>
    </submittedName>
</protein>
<evidence type="ECO:0000256" key="2">
    <source>
        <dbReference type="SAM" id="MobiDB-lite"/>
    </source>
</evidence>
<keyword evidence="1" id="KW-0175">Coiled coil</keyword>
<comment type="caution">
    <text evidence="3">The sequence shown here is derived from an EMBL/GenBank/DDBJ whole genome shotgun (WGS) entry which is preliminary data.</text>
</comment>
<feature type="compositionally biased region" description="Polar residues" evidence="2">
    <location>
        <begin position="15"/>
        <end position="24"/>
    </location>
</feature>
<evidence type="ECO:0000313" key="4">
    <source>
        <dbReference type="Proteomes" id="UP000765509"/>
    </source>
</evidence>
<dbReference type="Proteomes" id="UP000765509">
    <property type="component" value="Unassembled WGS sequence"/>
</dbReference>